<feature type="domain" description="Glycosyltransferase 2-like" evidence="1">
    <location>
        <begin position="8"/>
        <end position="168"/>
    </location>
</feature>
<sequence>MPADRLVSVVVPAYNAEATLDETLRSVRNQTHRALEILVVDDGSDDGTARIVRDHAAADPRVVLVEQENAGVAAARNNGWRRARSDLIAFVDADDVWAPIKISRQLAALDRAGPRVGLVYCWYQLIDADGRIIEADHKPDYRGDVLRDLFQGNFVGNGSAALVRRQALIDANGFEPAMRAADAGGCEDILFYCRVAEHHEFEVVEEALLGYRVLPNNMSSNLLRMARSWLMMVDEMLGRHPDCRRELRRGLYEYSAWLFRQSLRRRQADHARGVLQLLVDRDPMVAAELIARLGPGYAVKLVRKSVQLVLPRRRPPPSEPVFFGSDRIEPAGALEPLTPLRSDRA</sequence>
<dbReference type="EMBL" id="RWJF01000001">
    <property type="protein sequence ID" value="RST31398.1"/>
    <property type="molecule type" value="Genomic_DNA"/>
</dbReference>
<dbReference type="CDD" id="cd00761">
    <property type="entry name" value="Glyco_tranf_GTA_type"/>
    <property type="match status" value="1"/>
</dbReference>
<comment type="caution">
    <text evidence="2">The sequence shown here is derived from an EMBL/GenBank/DDBJ whole genome shotgun (WGS) entry which is preliminary data.</text>
</comment>
<dbReference type="InterPro" id="IPR001173">
    <property type="entry name" value="Glyco_trans_2-like"/>
</dbReference>
<dbReference type="RefSeq" id="WP_126719226.1">
    <property type="nucleotide sequence ID" value="NZ_RWJF01000001.1"/>
</dbReference>
<keyword evidence="2" id="KW-0808">Transferase</keyword>
<evidence type="ECO:0000259" key="1">
    <source>
        <dbReference type="Pfam" id="PF00535"/>
    </source>
</evidence>
<dbReference type="Proteomes" id="UP000274661">
    <property type="component" value="Unassembled WGS sequence"/>
</dbReference>
<dbReference type="SUPFAM" id="SSF53448">
    <property type="entry name" value="Nucleotide-diphospho-sugar transferases"/>
    <property type="match status" value="1"/>
</dbReference>
<gene>
    <name evidence="2" type="ORF">HMF7854_11520</name>
</gene>
<accession>A0A3R9Y6T0</accession>
<dbReference type="OrthoDB" id="9807795at2"/>
<dbReference type="Gene3D" id="3.90.550.10">
    <property type="entry name" value="Spore Coat Polysaccharide Biosynthesis Protein SpsA, Chain A"/>
    <property type="match status" value="1"/>
</dbReference>
<dbReference type="AlphaFoldDB" id="A0A3R9Y6T0"/>
<keyword evidence="3" id="KW-1185">Reference proteome</keyword>
<dbReference type="Pfam" id="PF00535">
    <property type="entry name" value="Glycos_transf_2"/>
    <property type="match status" value="1"/>
</dbReference>
<organism evidence="2 3">
    <name type="scientific">Sphingomonas ginkgonis</name>
    <dbReference type="NCBI Taxonomy" id="2315330"/>
    <lineage>
        <taxon>Bacteria</taxon>
        <taxon>Pseudomonadati</taxon>
        <taxon>Pseudomonadota</taxon>
        <taxon>Alphaproteobacteria</taxon>
        <taxon>Sphingomonadales</taxon>
        <taxon>Sphingomonadaceae</taxon>
        <taxon>Sphingomonas</taxon>
    </lineage>
</organism>
<protein>
    <submittedName>
        <fullName evidence="2">Glycosyltransferase family 2 protein</fullName>
    </submittedName>
</protein>
<dbReference type="InterPro" id="IPR029044">
    <property type="entry name" value="Nucleotide-diphossugar_trans"/>
</dbReference>
<reference evidence="2 3" key="1">
    <citation type="submission" date="2018-12" db="EMBL/GenBank/DDBJ databases">
        <title>Sphingomonas sp. HMF7854 Genome sequencing and assembly.</title>
        <authorList>
            <person name="Cha I."/>
            <person name="Kang H."/>
            <person name="Kim H."/>
            <person name="Kang J."/>
            <person name="Joh K."/>
        </authorList>
    </citation>
    <scope>NUCLEOTIDE SEQUENCE [LARGE SCALE GENOMIC DNA]</scope>
    <source>
        <strain evidence="2 3">HMF7854</strain>
    </source>
</reference>
<name>A0A3R9Y6T0_9SPHN</name>
<dbReference type="GO" id="GO:0016758">
    <property type="term" value="F:hexosyltransferase activity"/>
    <property type="evidence" value="ECO:0007669"/>
    <property type="project" value="UniProtKB-ARBA"/>
</dbReference>
<proteinExistence type="predicted"/>
<dbReference type="PANTHER" id="PTHR22916">
    <property type="entry name" value="GLYCOSYLTRANSFERASE"/>
    <property type="match status" value="1"/>
</dbReference>
<evidence type="ECO:0000313" key="3">
    <source>
        <dbReference type="Proteomes" id="UP000274661"/>
    </source>
</evidence>
<evidence type="ECO:0000313" key="2">
    <source>
        <dbReference type="EMBL" id="RST31398.1"/>
    </source>
</evidence>
<dbReference type="PANTHER" id="PTHR22916:SF3">
    <property type="entry name" value="UDP-GLCNAC:BETAGAL BETA-1,3-N-ACETYLGLUCOSAMINYLTRANSFERASE-LIKE PROTEIN 1"/>
    <property type="match status" value="1"/>
</dbReference>